<evidence type="ECO:0000256" key="1">
    <source>
        <dbReference type="ARBA" id="ARBA00004141"/>
    </source>
</evidence>
<gene>
    <name evidence="7" type="ORF">E9934_12370</name>
</gene>
<keyword evidence="8" id="KW-1185">Reference proteome</keyword>
<reference evidence="7 8" key="1">
    <citation type="journal article" date="2009" name="Int. J. Syst. Evol. Microbiol.">
        <title>Nocardioides caeni sp. nov., isolated from wastewater.</title>
        <authorList>
            <person name="Yoon J.H."/>
            <person name="Kang S.J."/>
            <person name="Park S."/>
            <person name="Kim W."/>
            <person name="Oh T.K."/>
        </authorList>
    </citation>
    <scope>NUCLEOTIDE SEQUENCE [LARGE SCALE GENOMIC DNA]</scope>
    <source>
        <strain evidence="7 8">DSM 23134</strain>
    </source>
</reference>
<feature type="compositionally biased region" description="Low complexity" evidence="5">
    <location>
        <begin position="14"/>
        <end position="25"/>
    </location>
</feature>
<dbReference type="EMBL" id="STGW01000007">
    <property type="protein sequence ID" value="THV12137.1"/>
    <property type="molecule type" value="Genomic_DNA"/>
</dbReference>
<organism evidence="7 8">
    <name type="scientific">Nocardioides caeni</name>
    <dbReference type="NCBI Taxonomy" id="574700"/>
    <lineage>
        <taxon>Bacteria</taxon>
        <taxon>Bacillati</taxon>
        <taxon>Actinomycetota</taxon>
        <taxon>Actinomycetes</taxon>
        <taxon>Propionibacteriales</taxon>
        <taxon>Nocardioidaceae</taxon>
        <taxon>Nocardioides</taxon>
    </lineage>
</organism>
<evidence type="ECO:0000256" key="6">
    <source>
        <dbReference type="SAM" id="Phobius"/>
    </source>
</evidence>
<dbReference type="Proteomes" id="UP000307087">
    <property type="component" value="Unassembled WGS sequence"/>
</dbReference>
<dbReference type="AlphaFoldDB" id="A0A4S8N786"/>
<keyword evidence="4 6" id="KW-0472">Membrane</keyword>
<feature type="transmembrane region" description="Helical" evidence="6">
    <location>
        <begin position="289"/>
        <end position="311"/>
    </location>
</feature>
<evidence type="ECO:0000313" key="7">
    <source>
        <dbReference type="EMBL" id="THV12137.1"/>
    </source>
</evidence>
<evidence type="ECO:0000313" key="8">
    <source>
        <dbReference type="Proteomes" id="UP000307087"/>
    </source>
</evidence>
<comment type="subcellular location">
    <subcellularLocation>
        <location evidence="1">Membrane</location>
        <topology evidence="1">Multi-pass membrane protein</topology>
    </subcellularLocation>
</comment>
<feature type="region of interest" description="Disordered" evidence="5">
    <location>
        <begin position="1"/>
        <end position="68"/>
    </location>
</feature>
<evidence type="ECO:0000256" key="2">
    <source>
        <dbReference type="ARBA" id="ARBA00022692"/>
    </source>
</evidence>
<evidence type="ECO:0008006" key="9">
    <source>
        <dbReference type="Google" id="ProtNLM"/>
    </source>
</evidence>
<dbReference type="Gene3D" id="1.10.357.140">
    <property type="entry name" value="UbiA prenyltransferase"/>
    <property type="match status" value="1"/>
</dbReference>
<dbReference type="OrthoDB" id="3212588at2"/>
<evidence type="ECO:0000256" key="4">
    <source>
        <dbReference type="ARBA" id="ARBA00023136"/>
    </source>
</evidence>
<feature type="transmembrane region" description="Helical" evidence="6">
    <location>
        <begin position="258"/>
        <end position="277"/>
    </location>
</feature>
<feature type="transmembrane region" description="Helical" evidence="6">
    <location>
        <begin position="210"/>
        <end position="227"/>
    </location>
</feature>
<keyword evidence="2 6" id="KW-0812">Transmembrane</keyword>
<dbReference type="InterPro" id="IPR000537">
    <property type="entry name" value="UbiA_prenyltransferase"/>
</dbReference>
<protein>
    <recommendedName>
        <fullName evidence="9">Prenyltransferase</fullName>
    </recommendedName>
</protein>
<feature type="transmembrane region" description="Helical" evidence="6">
    <location>
        <begin position="331"/>
        <end position="354"/>
    </location>
</feature>
<feature type="compositionally biased region" description="Acidic residues" evidence="5">
    <location>
        <begin position="26"/>
        <end position="40"/>
    </location>
</feature>
<comment type="caution">
    <text evidence="7">The sequence shown here is derived from an EMBL/GenBank/DDBJ whole genome shotgun (WGS) entry which is preliminary data.</text>
</comment>
<dbReference type="GO" id="GO:0016020">
    <property type="term" value="C:membrane"/>
    <property type="evidence" value="ECO:0007669"/>
    <property type="project" value="UniProtKB-SubCell"/>
</dbReference>
<keyword evidence="3 6" id="KW-1133">Transmembrane helix</keyword>
<accession>A0A4S8N786</accession>
<sequence>MAKKQRWRRGGSSGEDTTPAETTDATTDEPTGEDPGDDGALDATPGATGADREDETPTRVVLAKDFLDDDELADDVADDVADQGALDELADIEDEELEDLEEADEPRPLPRAESSRLSRWFLGGREPADVAAVQLLQAAHAKQAITTALAMGLVAAIAGREAREAGVVLVTVLVGQTILGWHNDIVDRQRDHAHGLTGKPLAMGRITPDTVWYAIIVATLLLVPLAITTGIRAGCLYLASVAVGMLGNVLLRTGIFSWWSWAVSFALLPAYLSYGGWGGQAVGSAPETSIVVLSALLGVGVHFMRSVWGLVADHEDGWTYLPLRLGLKLGATRLLALSTLATAIIAILLAVMGAKVGLSR</sequence>
<dbReference type="InterPro" id="IPR044878">
    <property type="entry name" value="UbiA_sf"/>
</dbReference>
<dbReference type="RefSeq" id="WP_136563189.1">
    <property type="nucleotide sequence ID" value="NZ_BAABLS010000004.1"/>
</dbReference>
<evidence type="ECO:0000256" key="3">
    <source>
        <dbReference type="ARBA" id="ARBA00022989"/>
    </source>
</evidence>
<evidence type="ECO:0000256" key="5">
    <source>
        <dbReference type="SAM" id="MobiDB-lite"/>
    </source>
</evidence>
<dbReference type="Pfam" id="PF01040">
    <property type="entry name" value="UbiA"/>
    <property type="match status" value="1"/>
</dbReference>
<dbReference type="GO" id="GO:0016765">
    <property type="term" value="F:transferase activity, transferring alkyl or aryl (other than methyl) groups"/>
    <property type="evidence" value="ECO:0007669"/>
    <property type="project" value="InterPro"/>
</dbReference>
<name>A0A4S8N786_9ACTN</name>
<proteinExistence type="predicted"/>